<sequence>MDCKRKNFTEIEAEAFLLLLDNFKSVIENKKTDATTNKEKASTWDGLTAMVNSFPGVAKRDAKELMTYYKNLKRKGNKNQADRRFQIFKTGGGPKADTSSNSVEERLLAMGALKIPLVNCYDSDAAYHKMTTSDNTQCASNCDEEELHDIIEVEYAAVDDIHLSNDEMVIPSIPEISS</sequence>
<gene>
    <name evidence="5" type="ORF">AVEN_156682_1</name>
</gene>
<dbReference type="OrthoDB" id="6504371at2759"/>
<dbReference type="PANTHER" id="PTHR21411:SF0">
    <property type="entry name" value="REGULATORY PROTEIN ZESTE"/>
    <property type="match status" value="1"/>
</dbReference>
<evidence type="ECO:0000259" key="4">
    <source>
        <dbReference type="Pfam" id="PF13873"/>
    </source>
</evidence>
<accession>A0A4Y2QMX2</accession>
<comment type="subunit">
    <text evidence="1">Self-associates forming complexes of several hundred monomers.</text>
</comment>
<feature type="domain" description="Myb/SANT-like DNA-binding" evidence="4">
    <location>
        <begin position="5"/>
        <end position="77"/>
    </location>
</feature>
<comment type="function">
    <text evidence="3">Involved in transvection phenomena (= synapsis-dependent gene expression), where the synaptic pairing of chromosomes carrying genes with which zeste interacts influences the expression of these genes. Zeste binds to DNA and stimulates transcription from a nearby promoter.</text>
</comment>
<organism evidence="5 6">
    <name type="scientific">Araneus ventricosus</name>
    <name type="common">Orbweaver spider</name>
    <name type="synonym">Epeira ventricosa</name>
    <dbReference type="NCBI Taxonomy" id="182803"/>
    <lineage>
        <taxon>Eukaryota</taxon>
        <taxon>Metazoa</taxon>
        <taxon>Ecdysozoa</taxon>
        <taxon>Arthropoda</taxon>
        <taxon>Chelicerata</taxon>
        <taxon>Arachnida</taxon>
        <taxon>Araneae</taxon>
        <taxon>Araneomorphae</taxon>
        <taxon>Entelegynae</taxon>
        <taxon>Araneoidea</taxon>
        <taxon>Araneidae</taxon>
        <taxon>Araneus</taxon>
    </lineage>
</organism>
<dbReference type="InterPro" id="IPR028002">
    <property type="entry name" value="Myb_DNA-bind_5"/>
</dbReference>
<keyword evidence="6" id="KW-1185">Reference proteome</keyword>
<dbReference type="EMBL" id="BGPR01014302">
    <property type="protein sequence ID" value="GBN64620.1"/>
    <property type="molecule type" value="Genomic_DNA"/>
</dbReference>
<name>A0A4Y2QMX2_ARAVE</name>
<dbReference type="Pfam" id="PF13873">
    <property type="entry name" value="Myb_DNA-bind_5"/>
    <property type="match status" value="1"/>
</dbReference>
<evidence type="ECO:0000313" key="6">
    <source>
        <dbReference type="Proteomes" id="UP000499080"/>
    </source>
</evidence>
<comment type="caution">
    <text evidence="5">The sequence shown here is derived from an EMBL/GenBank/DDBJ whole genome shotgun (WGS) entry which is preliminary data.</text>
</comment>
<proteinExistence type="predicted"/>
<dbReference type="Proteomes" id="UP000499080">
    <property type="component" value="Unassembled WGS sequence"/>
</dbReference>
<reference evidence="5 6" key="1">
    <citation type="journal article" date="2019" name="Sci. Rep.">
        <title>Orb-weaving spider Araneus ventricosus genome elucidates the spidroin gene catalogue.</title>
        <authorList>
            <person name="Kono N."/>
            <person name="Nakamura H."/>
            <person name="Ohtoshi R."/>
            <person name="Moran D.A.P."/>
            <person name="Shinohara A."/>
            <person name="Yoshida Y."/>
            <person name="Fujiwara M."/>
            <person name="Mori M."/>
            <person name="Tomita M."/>
            <person name="Arakawa K."/>
        </authorList>
    </citation>
    <scope>NUCLEOTIDE SEQUENCE [LARGE SCALE GENOMIC DNA]</scope>
</reference>
<evidence type="ECO:0000256" key="2">
    <source>
        <dbReference type="ARBA" id="ARBA00016807"/>
    </source>
</evidence>
<evidence type="ECO:0000313" key="5">
    <source>
        <dbReference type="EMBL" id="GBN64620.1"/>
    </source>
</evidence>
<dbReference type="AlphaFoldDB" id="A0A4Y2QMX2"/>
<evidence type="ECO:0000256" key="3">
    <source>
        <dbReference type="ARBA" id="ARBA00025466"/>
    </source>
</evidence>
<evidence type="ECO:0000256" key="1">
    <source>
        <dbReference type="ARBA" id="ARBA00011764"/>
    </source>
</evidence>
<protein>
    <recommendedName>
        <fullName evidence="2">Regulatory protein zeste</fullName>
    </recommendedName>
</protein>
<dbReference type="PANTHER" id="PTHR21411">
    <property type="entry name" value="APONTIC"/>
    <property type="match status" value="1"/>
</dbReference>